<accession>A0A6S5TN37</accession>
<dbReference type="Proteomes" id="UP000515680">
    <property type="component" value="Chromosome"/>
</dbReference>
<dbReference type="RefSeq" id="WP_182815640.1">
    <property type="nucleotide sequence ID" value="NZ_AP022227.1"/>
</dbReference>
<dbReference type="AlphaFoldDB" id="A0A6S5TN37"/>
<name>A0A6S5TN37_PSEPU</name>
<protein>
    <submittedName>
        <fullName evidence="1">Uncharacterized protein</fullName>
    </submittedName>
</protein>
<gene>
    <name evidence="1" type="ORF">WP8W18C01_32280</name>
</gene>
<organism evidence="1 2">
    <name type="scientific">Pseudomonas putida</name>
    <name type="common">Arthrobacter siderocapsulatus</name>
    <dbReference type="NCBI Taxonomy" id="303"/>
    <lineage>
        <taxon>Bacteria</taxon>
        <taxon>Pseudomonadati</taxon>
        <taxon>Pseudomonadota</taxon>
        <taxon>Gammaproteobacteria</taxon>
        <taxon>Pseudomonadales</taxon>
        <taxon>Pseudomonadaceae</taxon>
        <taxon>Pseudomonas</taxon>
    </lineage>
</organism>
<evidence type="ECO:0000313" key="2">
    <source>
        <dbReference type="Proteomes" id="UP000515680"/>
    </source>
</evidence>
<evidence type="ECO:0000313" key="1">
    <source>
        <dbReference type="EMBL" id="BBT40887.1"/>
    </source>
</evidence>
<proteinExistence type="predicted"/>
<dbReference type="EMBL" id="AP022227">
    <property type="protein sequence ID" value="BBT40887.1"/>
    <property type="molecule type" value="Genomic_DNA"/>
</dbReference>
<reference evidence="1 2" key="1">
    <citation type="submission" date="2019-12" db="EMBL/GenBank/DDBJ databases">
        <title>complete genome sequences of Pseudomonas putida str. WP8-W18-CRE-01 isolated from wastewater treatment plant effluent.</title>
        <authorList>
            <person name="Sekizuka T."/>
            <person name="Itokawa K."/>
            <person name="Yatsu K."/>
            <person name="Inamine Y."/>
            <person name="Kuroda M."/>
        </authorList>
    </citation>
    <scope>NUCLEOTIDE SEQUENCE [LARGE SCALE GENOMIC DNA]</scope>
    <source>
        <strain evidence="1 2">WP8-W18-CRE-01</strain>
    </source>
</reference>
<sequence>MNSSYFNISSATLENKEPVQINLHRKSDRQMENWYAACSDDEVYLLTEAEYQGLQRELSKSSGHARIDHKRITGFSLPNEQGIVPA</sequence>